<sequence>MGDEKTLFAVLLCAVASLALVLKWRRNKSRPPYPPGPKGYLLIGNILDVPQNIPIWQAFIPLARKFDTDVLYLKLFTTDFIVLNSTEAITDLLEKQSKIYSDRMSPPLRSMDVYSWDFALNGYGSRWRRCRKLFHEFLNVNAVSRFDNYLDKHTRRFLSRLAETPDNFLDHTQFVTGALVMEMTYGMDIKSHEDKFLQAAERAMGHLESAVVPGAFLVDTFPILKHVPDWFPGAGFKQFAKAGRDLFDVAVNGPLNYVKESLKANGSNVSIAASCFDRVAELADQGFDESVVRAVTATMYIVLRTFFLVAALHPHVVRKAQEELDRVVGGERLPQLSGQEDLPYISALIKELLRWCCPAPFGVPKRVTEDNIYKGYFIPAGATIIENIWAICYDGTVYPAPHTYDPERFLKDGKLDRSIKDPEDMVFGTGRRICPGRWFALRTLFLNIACTLAIFDIEAPAGEKLEPKFHESHVRHAIPFKCVIKPRSEAKLKLIRDSDVTAGLN</sequence>
<evidence type="ECO:0000313" key="1">
    <source>
        <dbReference type="EMBL" id="KAF9646067.1"/>
    </source>
</evidence>
<protein>
    <submittedName>
        <fullName evidence="1">Cytochrome P450</fullName>
    </submittedName>
</protein>
<dbReference type="Proteomes" id="UP000886501">
    <property type="component" value="Unassembled WGS sequence"/>
</dbReference>
<reference evidence="1" key="2">
    <citation type="journal article" date="2020" name="Nat. Commun.">
        <title>Large-scale genome sequencing of mycorrhizal fungi provides insights into the early evolution of symbiotic traits.</title>
        <authorList>
            <person name="Miyauchi S."/>
            <person name="Kiss E."/>
            <person name="Kuo A."/>
            <person name="Drula E."/>
            <person name="Kohler A."/>
            <person name="Sanchez-Garcia M."/>
            <person name="Morin E."/>
            <person name="Andreopoulos B."/>
            <person name="Barry K.W."/>
            <person name="Bonito G."/>
            <person name="Buee M."/>
            <person name="Carver A."/>
            <person name="Chen C."/>
            <person name="Cichocki N."/>
            <person name="Clum A."/>
            <person name="Culley D."/>
            <person name="Crous P.W."/>
            <person name="Fauchery L."/>
            <person name="Girlanda M."/>
            <person name="Hayes R.D."/>
            <person name="Keri Z."/>
            <person name="LaButti K."/>
            <person name="Lipzen A."/>
            <person name="Lombard V."/>
            <person name="Magnuson J."/>
            <person name="Maillard F."/>
            <person name="Murat C."/>
            <person name="Nolan M."/>
            <person name="Ohm R.A."/>
            <person name="Pangilinan J."/>
            <person name="Pereira M.F."/>
            <person name="Perotto S."/>
            <person name="Peter M."/>
            <person name="Pfister S."/>
            <person name="Riley R."/>
            <person name="Sitrit Y."/>
            <person name="Stielow J.B."/>
            <person name="Szollosi G."/>
            <person name="Zifcakova L."/>
            <person name="Stursova M."/>
            <person name="Spatafora J.W."/>
            <person name="Tedersoo L."/>
            <person name="Vaario L.M."/>
            <person name="Yamada A."/>
            <person name="Yan M."/>
            <person name="Wang P."/>
            <person name="Xu J."/>
            <person name="Bruns T."/>
            <person name="Baldrian P."/>
            <person name="Vilgalys R."/>
            <person name="Dunand C."/>
            <person name="Henrissat B."/>
            <person name="Grigoriev I.V."/>
            <person name="Hibbett D."/>
            <person name="Nagy L.G."/>
            <person name="Martin F.M."/>
        </authorList>
    </citation>
    <scope>NUCLEOTIDE SEQUENCE</scope>
    <source>
        <strain evidence="1">P2</strain>
    </source>
</reference>
<evidence type="ECO:0000313" key="2">
    <source>
        <dbReference type="Proteomes" id="UP000886501"/>
    </source>
</evidence>
<reference evidence="1" key="1">
    <citation type="submission" date="2019-10" db="EMBL/GenBank/DDBJ databases">
        <authorList>
            <consortium name="DOE Joint Genome Institute"/>
            <person name="Kuo A."/>
            <person name="Miyauchi S."/>
            <person name="Kiss E."/>
            <person name="Drula E."/>
            <person name="Kohler A."/>
            <person name="Sanchez-Garcia M."/>
            <person name="Andreopoulos B."/>
            <person name="Barry K.W."/>
            <person name="Bonito G."/>
            <person name="Buee M."/>
            <person name="Carver A."/>
            <person name="Chen C."/>
            <person name="Cichocki N."/>
            <person name="Clum A."/>
            <person name="Culley D."/>
            <person name="Crous P.W."/>
            <person name="Fauchery L."/>
            <person name="Girlanda M."/>
            <person name="Hayes R."/>
            <person name="Keri Z."/>
            <person name="Labutti K."/>
            <person name="Lipzen A."/>
            <person name="Lombard V."/>
            <person name="Magnuson J."/>
            <person name="Maillard F."/>
            <person name="Morin E."/>
            <person name="Murat C."/>
            <person name="Nolan M."/>
            <person name="Ohm R."/>
            <person name="Pangilinan J."/>
            <person name="Pereira M."/>
            <person name="Perotto S."/>
            <person name="Peter M."/>
            <person name="Riley R."/>
            <person name="Sitrit Y."/>
            <person name="Stielow B."/>
            <person name="Szollosi G."/>
            <person name="Zifcakova L."/>
            <person name="Stursova M."/>
            <person name="Spatafora J.W."/>
            <person name="Tedersoo L."/>
            <person name="Vaario L.-M."/>
            <person name="Yamada A."/>
            <person name="Yan M."/>
            <person name="Wang P."/>
            <person name="Xu J."/>
            <person name="Bruns T."/>
            <person name="Baldrian P."/>
            <person name="Vilgalys R."/>
            <person name="Henrissat B."/>
            <person name="Grigoriev I.V."/>
            <person name="Hibbett D."/>
            <person name="Nagy L.G."/>
            <person name="Martin F.M."/>
        </authorList>
    </citation>
    <scope>NUCLEOTIDE SEQUENCE</scope>
    <source>
        <strain evidence="1">P2</strain>
    </source>
</reference>
<name>A0ACB6Z958_THEGA</name>
<dbReference type="EMBL" id="MU118069">
    <property type="protein sequence ID" value="KAF9646067.1"/>
    <property type="molecule type" value="Genomic_DNA"/>
</dbReference>
<comment type="caution">
    <text evidence="1">The sequence shown here is derived from an EMBL/GenBank/DDBJ whole genome shotgun (WGS) entry which is preliminary data.</text>
</comment>
<accession>A0ACB6Z958</accession>
<keyword evidence="2" id="KW-1185">Reference proteome</keyword>
<proteinExistence type="predicted"/>
<gene>
    <name evidence="1" type="ORF">BDM02DRAFT_3156698</name>
</gene>
<organism evidence="1 2">
    <name type="scientific">Thelephora ganbajun</name>
    <name type="common">Ganba fungus</name>
    <dbReference type="NCBI Taxonomy" id="370292"/>
    <lineage>
        <taxon>Eukaryota</taxon>
        <taxon>Fungi</taxon>
        <taxon>Dikarya</taxon>
        <taxon>Basidiomycota</taxon>
        <taxon>Agaricomycotina</taxon>
        <taxon>Agaricomycetes</taxon>
        <taxon>Thelephorales</taxon>
        <taxon>Thelephoraceae</taxon>
        <taxon>Thelephora</taxon>
    </lineage>
</organism>